<keyword evidence="1" id="KW-0472">Membrane</keyword>
<keyword evidence="3" id="KW-1185">Reference proteome</keyword>
<gene>
    <name evidence="2" type="ORF">QLX08_005391</name>
</gene>
<proteinExistence type="predicted"/>
<protein>
    <submittedName>
        <fullName evidence="2">Uncharacterized protein</fullName>
    </submittedName>
</protein>
<evidence type="ECO:0000313" key="3">
    <source>
        <dbReference type="Proteomes" id="UP001432146"/>
    </source>
</evidence>
<dbReference type="Proteomes" id="UP001432146">
    <property type="component" value="Unassembled WGS sequence"/>
</dbReference>
<comment type="caution">
    <text evidence="2">The sequence shown here is derived from an EMBL/GenBank/DDBJ whole genome shotgun (WGS) entry which is preliminary data.</text>
</comment>
<evidence type="ECO:0000256" key="1">
    <source>
        <dbReference type="SAM" id="Phobius"/>
    </source>
</evidence>
<reference evidence="2 3" key="1">
    <citation type="submission" date="2024-05" db="EMBL/GenBank/DDBJ databases">
        <title>The nuclear and mitochondrial genome assemblies of Tetragonisca angustula (Apidae: Meliponini), a tiny yet remarkable pollinator in the Neotropics.</title>
        <authorList>
            <person name="Ferrari R."/>
            <person name="Ricardo P.C."/>
            <person name="Dias F.C."/>
            <person name="Araujo N.S."/>
            <person name="Soares D.O."/>
            <person name="Zhou Q.-S."/>
            <person name="Zhu C.-D."/>
            <person name="Coutinho L."/>
            <person name="Airas M.C."/>
            <person name="Batista T.M."/>
        </authorList>
    </citation>
    <scope>NUCLEOTIDE SEQUENCE [LARGE SCALE GENOMIC DNA]</scope>
    <source>
        <strain evidence="2">ASF017062</strain>
        <tissue evidence="2">Abdomen</tissue>
    </source>
</reference>
<name>A0AAW0ZZZ2_9HYME</name>
<keyword evidence="1" id="KW-1133">Transmembrane helix</keyword>
<accession>A0AAW0ZZZ2</accession>
<keyword evidence="1" id="KW-0812">Transmembrane</keyword>
<evidence type="ECO:0000313" key="2">
    <source>
        <dbReference type="EMBL" id="KAK9302654.1"/>
    </source>
</evidence>
<feature type="transmembrane region" description="Helical" evidence="1">
    <location>
        <begin position="83"/>
        <end position="103"/>
    </location>
</feature>
<dbReference type="AlphaFoldDB" id="A0AAW0ZZZ2"/>
<dbReference type="EMBL" id="JAWNGG020000092">
    <property type="protein sequence ID" value="KAK9302654.1"/>
    <property type="molecule type" value="Genomic_DNA"/>
</dbReference>
<sequence>MILTLFDKHDETLLMPCPQPDTGYVTSDATCYFNGESVNYEMQEILVSLDIRTRQCVFAGNDPCDHHGICQEVHRDILNYTTLYAIVTIGAAIIATIAGLILFDWKLNVLESVAVSTAIVCIM</sequence>
<organism evidence="2 3">
    <name type="scientific">Tetragonisca angustula</name>
    <dbReference type="NCBI Taxonomy" id="166442"/>
    <lineage>
        <taxon>Eukaryota</taxon>
        <taxon>Metazoa</taxon>
        <taxon>Ecdysozoa</taxon>
        <taxon>Arthropoda</taxon>
        <taxon>Hexapoda</taxon>
        <taxon>Insecta</taxon>
        <taxon>Pterygota</taxon>
        <taxon>Neoptera</taxon>
        <taxon>Endopterygota</taxon>
        <taxon>Hymenoptera</taxon>
        <taxon>Apocrita</taxon>
        <taxon>Aculeata</taxon>
        <taxon>Apoidea</taxon>
        <taxon>Anthophila</taxon>
        <taxon>Apidae</taxon>
        <taxon>Tetragonisca</taxon>
    </lineage>
</organism>